<accession>A0ACB9SFR4</accession>
<organism evidence="1 2">
    <name type="scientific">Melastoma candidum</name>
    <dbReference type="NCBI Taxonomy" id="119954"/>
    <lineage>
        <taxon>Eukaryota</taxon>
        <taxon>Viridiplantae</taxon>
        <taxon>Streptophyta</taxon>
        <taxon>Embryophyta</taxon>
        <taxon>Tracheophyta</taxon>
        <taxon>Spermatophyta</taxon>
        <taxon>Magnoliopsida</taxon>
        <taxon>eudicotyledons</taxon>
        <taxon>Gunneridae</taxon>
        <taxon>Pentapetalae</taxon>
        <taxon>rosids</taxon>
        <taxon>malvids</taxon>
        <taxon>Myrtales</taxon>
        <taxon>Melastomataceae</taxon>
        <taxon>Melastomatoideae</taxon>
        <taxon>Melastomateae</taxon>
        <taxon>Melastoma</taxon>
    </lineage>
</organism>
<name>A0ACB9SFR4_9MYRT</name>
<dbReference type="Proteomes" id="UP001057402">
    <property type="component" value="Chromosome 1"/>
</dbReference>
<keyword evidence="2" id="KW-1185">Reference proteome</keyword>
<evidence type="ECO:0000313" key="2">
    <source>
        <dbReference type="Proteomes" id="UP001057402"/>
    </source>
</evidence>
<protein>
    <submittedName>
        <fullName evidence="1">Uncharacterized protein</fullName>
    </submittedName>
</protein>
<evidence type="ECO:0000313" key="1">
    <source>
        <dbReference type="EMBL" id="KAI4390073.1"/>
    </source>
</evidence>
<reference evidence="2" key="1">
    <citation type="journal article" date="2023" name="Front. Plant Sci.">
        <title>Chromosomal-level genome assembly of Melastoma candidum provides insights into trichome evolution.</title>
        <authorList>
            <person name="Zhong Y."/>
            <person name="Wu W."/>
            <person name="Sun C."/>
            <person name="Zou P."/>
            <person name="Liu Y."/>
            <person name="Dai S."/>
            <person name="Zhou R."/>
        </authorList>
    </citation>
    <scope>NUCLEOTIDE SEQUENCE [LARGE SCALE GENOMIC DNA]</scope>
</reference>
<sequence>MKSTKSALSSSAIRNFLARSTSTKQKSILKNHQPSSENAPPPNPNIPISDIEYMDPKLEKERSNGFVESVAPEVPCDDITEKEDGVPRKQCSLEQPSDAAVKVVVRIKPESGHDGGVKRDNKGLSDTMFFGDREFTFDSVLDSNSTQEDVFQMVGVPLVKNAMTGYNTTVLSYGQSGSGKTYTMWGPPSSMVEESSQSQQGLVPRIFQMLFSEIELEQEKCEGKDTNYQCRCSFLEIHNDQIGDLLDPTQRNLQIRDDQKNGLYVENLTEEYVSGYDEVAQMLIKGLSNRKVGATSVNSRSSRSHIIFTCIIESWRKGSTSKCFSSTRTSRISLVDLAGLDRNKIEDAGKPCLREAKSVKKSLSHLGSLVNGLVKRRQSGDGEVSYEGSSLTHLLQESFGGNAKLVVVCAVSADTRNESETLSTLRFGQRVKYLQNEPVVNEITEDDVNGLSDQIRQLKEELIKAKSSAHNTLGNSRYFFGPNARDSLNYLRVSLNRSLLLPHADHDVEEEINLDADDVKELCKQLDELTDSEDKVIDSSRKDNFVRSSSIAESCGTESSEMYANCGEDFELEESNSIQDHHELSPEESLTSSEMFVSCQDTSLSIGSSRCSQILEEPTLTESPKFGRSPTRSVTVSSRLLASEQNAADGENVTPDGVKKSLRQSLQPSTGPVESLAASLQRGLEIIESHERKKLLNKSTVSFSFEHLALKPSPEVDKEKASEEKESIDGRLASFVCSSCRRRRSSIGSDKIQDSLKTWVVSSEAGKEKGNDSEALKRIKELETLCQEQAAKIEQLEQHSTMEKTGRFSCIPHEGLKEENMCPEQEKVLQLVKIGESEKSLVEERCEIKEVREERQNQDVDRSIEMNETEALLREIEMLRGKLQSYESGGIPDRSTDKMRMSLLSRSMQLRKSCVGLSHPNEEELERERERWLEMESEWISLTDELRIDIETHRQRAEKLEMELRNEKNCTEELEDVVHRSVLNHARMIEHYSELQEKHNDLVERHRAIVEWIAEVKKAATKAGRRGKGARSAKLLAAELSAVSVERERERKRLRKENERLKAQLRDTAEAVHAAGELLVRLREAEQATSAAEENLGAVQEDNEKLRKQVEKLKKKHKAEISTMKQYFAESKLPQSALQQTYYAEEEDTEVGHRAVSHIDDDQAWRAEFGAIYQDHY</sequence>
<proteinExistence type="predicted"/>
<dbReference type="EMBL" id="CM042880">
    <property type="protein sequence ID" value="KAI4390073.1"/>
    <property type="molecule type" value="Genomic_DNA"/>
</dbReference>
<gene>
    <name evidence="1" type="ORF">MLD38_002223</name>
</gene>
<comment type="caution">
    <text evidence="1">The sequence shown here is derived from an EMBL/GenBank/DDBJ whole genome shotgun (WGS) entry which is preliminary data.</text>
</comment>